<accession>A0A0P0W281</accession>
<dbReference type="EMBL" id="AP014959">
    <property type="protein sequence ID" value="BAS85799.1"/>
    <property type="molecule type" value="Genomic_DNA"/>
</dbReference>
<reference evidence="2 3" key="2">
    <citation type="journal article" date="2013" name="Plant Cell Physiol.">
        <title>Rice Annotation Project Database (RAP-DB): an integrative and interactive database for rice genomics.</title>
        <authorList>
            <person name="Sakai H."/>
            <person name="Lee S.S."/>
            <person name="Tanaka T."/>
            <person name="Numa H."/>
            <person name="Kim J."/>
            <person name="Kawahara Y."/>
            <person name="Wakimoto H."/>
            <person name="Yang C.C."/>
            <person name="Iwamoto M."/>
            <person name="Abe T."/>
            <person name="Yamada Y."/>
            <person name="Muto A."/>
            <person name="Inokuchi H."/>
            <person name="Ikemura T."/>
            <person name="Matsumoto T."/>
            <person name="Sasaki T."/>
            <person name="Itoh T."/>
        </authorList>
    </citation>
    <scope>NUCLEOTIDE SEQUENCE [LARGE SCALE GENOMIC DNA]</scope>
    <source>
        <strain evidence="3">cv. Nipponbare</strain>
    </source>
</reference>
<feature type="region of interest" description="Disordered" evidence="1">
    <location>
        <begin position="66"/>
        <end position="89"/>
    </location>
</feature>
<reference evidence="3" key="1">
    <citation type="journal article" date="2005" name="Nature">
        <title>The map-based sequence of the rice genome.</title>
        <authorList>
            <consortium name="International rice genome sequencing project (IRGSP)"/>
            <person name="Matsumoto T."/>
            <person name="Wu J."/>
            <person name="Kanamori H."/>
            <person name="Katayose Y."/>
            <person name="Fujisawa M."/>
            <person name="Namiki N."/>
            <person name="Mizuno H."/>
            <person name="Yamamoto K."/>
            <person name="Antonio B.A."/>
            <person name="Baba T."/>
            <person name="Sakata K."/>
            <person name="Nagamura Y."/>
            <person name="Aoki H."/>
            <person name="Arikawa K."/>
            <person name="Arita K."/>
            <person name="Bito T."/>
            <person name="Chiden Y."/>
            <person name="Fujitsuka N."/>
            <person name="Fukunaka R."/>
            <person name="Hamada M."/>
            <person name="Harada C."/>
            <person name="Hayashi A."/>
            <person name="Hijishita S."/>
            <person name="Honda M."/>
            <person name="Hosokawa S."/>
            <person name="Ichikawa Y."/>
            <person name="Idonuma A."/>
            <person name="Iijima M."/>
            <person name="Ikeda M."/>
            <person name="Ikeno M."/>
            <person name="Ito K."/>
            <person name="Ito S."/>
            <person name="Ito T."/>
            <person name="Ito Y."/>
            <person name="Ito Y."/>
            <person name="Iwabuchi A."/>
            <person name="Kamiya K."/>
            <person name="Karasawa W."/>
            <person name="Kurita K."/>
            <person name="Katagiri S."/>
            <person name="Kikuta A."/>
            <person name="Kobayashi H."/>
            <person name="Kobayashi N."/>
            <person name="Machita K."/>
            <person name="Maehara T."/>
            <person name="Masukawa M."/>
            <person name="Mizubayashi T."/>
            <person name="Mukai Y."/>
            <person name="Nagasaki H."/>
            <person name="Nagata Y."/>
            <person name="Naito S."/>
            <person name="Nakashima M."/>
            <person name="Nakama Y."/>
            <person name="Nakamichi Y."/>
            <person name="Nakamura M."/>
            <person name="Meguro A."/>
            <person name="Negishi M."/>
            <person name="Ohta I."/>
            <person name="Ohta T."/>
            <person name="Okamoto M."/>
            <person name="Ono N."/>
            <person name="Saji S."/>
            <person name="Sakaguchi M."/>
            <person name="Sakai K."/>
            <person name="Shibata M."/>
            <person name="Shimokawa T."/>
            <person name="Song J."/>
            <person name="Takazaki Y."/>
            <person name="Terasawa K."/>
            <person name="Tsugane M."/>
            <person name="Tsuji K."/>
            <person name="Ueda S."/>
            <person name="Waki K."/>
            <person name="Yamagata H."/>
            <person name="Yamamoto M."/>
            <person name="Yamamoto S."/>
            <person name="Yamane H."/>
            <person name="Yoshiki S."/>
            <person name="Yoshihara R."/>
            <person name="Yukawa K."/>
            <person name="Zhong H."/>
            <person name="Yano M."/>
            <person name="Yuan Q."/>
            <person name="Ouyang S."/>
            <person name="Liu J."/>
            <person name="Jones K.M."/>
            <person name="Gansberger K."/>
            <person name="Moffat K."/>
            <person name="Hill J."/>
            <person name="Bera J."/>
            <person name="Fadrosh D."/>
            <person name="Jin S."/>
            <person name="Johri S."/>
            <person name="Kim M."/>
            <person name="Overton L."/>
            <person name="Reardon M."/>
            <person name="Tsitrin T."/>
            <person name="Vuong H."/>
            <person name="Weaver B."/>
            <person name="Ciecko A."/>
            <person name="Tallon L."/>
            <person name="Jackson J."/>
            <person name="Pai G."/>
            <person name="Aken S.V."/>
            <person name="Utterback T."/>
            <person name="Reidmuller S."/>
            <person name="Feldblyum T."/>
            <person name="Hsiao J."/>
            <person name="Zismann V."/>
            <person name="Iobst S."/>
            <person name="de Vazeille A.R."/>
            <person name="Buell C.R."/>
            <person name="Ying K."/>
            <person name="Li Y."/>
            <person name="Lu T."/>
            <person name="Huang Y."/>
            <person name="Zhao Q."/>
            <person name="Feng Q."/>
            <person name="Zhang L."/>
            <person name="Zhu J."/>
            <person name="Weng Q."/>
            <person name="Mu J."/>
            <person name="Lu Y."/>
            <person name="Fan D."/>
            <person name="Liu Y."/>
            <person name="Guan J."/>
            <person name="Zhang Y."/>
            <person name="Yu S."/>
            <person name="Liu X."/>
            <person name="Zhang Y."/>
            <person name="Hong G."/>
            <person name="Han B."/>
            <person name="Choisne N."/>
            <person name="Demange N."/>
            <person name="Orjeda G."/>
            <person name="Samain S."/>
            <person name="Cattolico L."/>
            <person name="Pelletier E."/>
            <person name="Couloux A."/>
            <person name="Segurens B."/>
            <person name="Wincker P."/>
            <person name="D'Hont A."/>
            <person name="Scarpelli C."/>
            <person name="Weissenbach J."/>
            <person name="Salanoubat M."/>
            <person name="Quetier F."/>
            <person name="Yu Y."/>
            <person name="Kim H.R."/>
            <person name="Rambo T."/>
            <person name="Currie J."/>
            <person name="Collura K."/>
            <person name="Luo M."/>
            <person name="Yang T."/>
            <person name="Ammiraju J.S.S."/>
            <person name="Engler F."/>
            <person name="Soderlund C."/>
            <person name="Wing R.A."/>
            <person name="Palmer L.E."/>
            <person name="de la Bastide M."/>
            <person name="Spiegel L."/>
            <person name="Nascimento L."/>
            <person name="Zutavern T."/>
            <person name="O'Shaughnessy A."/>
            <person name="Dike S."/>
            <person name="Dedhia N."/>
            <person name="Preston R."/>
            <person name="Balija V."/>
            <person name="McCombie W.R."/>
            <person name="Chow T."/>
            <person name="Chen H."/>
            <person name="Chung M."/>
            <person name="Chen C."/>
            <person name="Shaw J."/>
            <person name="Wu H."/>
            <person name="Hsiao K."/>
            <person name="Chao Y."/>
            <person name="Chu M."/>
            <person name="Cheng C."/>
            <person name="Hour A."/>
            <person name="Lee P."/>
            <person name="Lin S."/>
            <person name="Lin Y."/>
            <person name="Liou J."/>
            <person name="Liu S."/>
            <person name="Hsing Y."/>
            <person name="Raghuvanshi S."/>
            <person name="Mohanty A."/>
            <person name="Bharti A.K."/>
            <person name="Gaur A."/>
            <person name="Gupta V."/>
            <person name="Kumar D."/>
            <person name="Ravi V."/>
            <person name="Vij S."/>
            <person name="Kapur A."/>
            <person name="Khurana P."/>
            <person name="Khurana P."/>
            <person name="Khurana J.P."/>
            <person name="Tyagi A.K."/>
            <person name="Gaikwad K."/>
            <person name="Singh A."/>
            <person name="Dalal V."/>
            <person name="Srivastava S."/>
            <person name="Dixit A."/>
            <person name="Pal A.K."/>
            <person name="Ghazi I.A."/>
            <person name="Yadav M."/>
            <person name="Pandit A."/>
            <person name="Bhargava A."/>
            <person name="Sureshbabu K."/>
            <person name="Batra K."/>
            <person name="Sharma T.R."/>
            <person name="Mohapatra T."/>
            <person name="Singh N.K."/>
            <person name="Messing J."/>
            <person name="Nelson A.B."/>
            <person name="Fuks G."/>
            <person name="Kavchok S."/>
            <person name="Keizer G."/>
            <person name="Linton E."/>
            <person name="Llaca V."/>
            <person name="Song R."/>
            <person name="Tanyolac B."/>
            <person name="Young S."/>
            <person name="Ho-Il K."/>
            <person name="Hahn J.H."/>
            <person name="Sangsakoo G."/>
            <person name="Vanavichit A."/>
            <person name="de Mattos Luiz.A.T."/>
            <person name="Zimmer P.D."/>
            <person name="Malone G."/>
            <person name="Dellagostin O."/>
            <person name="de Oliveira A.C."/>
            <person name="Bevan M."/>
            <person name="Bancroft I."/>
            <person name="Minx P."/>
            <person name="Cordum H."/>
            <person name="Wilson R."/>
            <person name="Cheng Z."/>
            <person name="Jin W."/>
            <person name="Jiang J."/>
            <person name="Leong S.A."/>
            <person name="Iwama H."/>
            <person name="Gojobori T."/>
            <person name="Itoh T."/>
            <person name="Niimura Y."/>
            <person name="Fujii Y."/>
            <person name="Habara T."/>
            <person name="Sakai H."/>
            <person name="Sato Y."/>
            <person name="Wilson G."/>
            <person name="Kumar K."/>
            <person name="McCouch S."/>
            <person name="Juretic N."/>
            <person name="Hoen D."/>
            <person name="Wright S."/>
            <person name="Bruskiewich R."/>
            <person name="Bureau T."/>
            <person name="Miyao A."/>
            <person name="Hirochika H."/>
            <person name="Nishikawa T."/>
            <person name="Kadowaki K."/>
            <person name="Sugiura M."/>
            <person name="Burr B."/>
            <person name="Sasaki T."/>
        </authorList>
    </citation>
    <scope>NUCLEOTIDE SEQUENCE [LARGE SCALE GENOMIC DNA]</scope>
    <source>
        <strain evidence="3">cv. Nipponbare</strain>
    </source>
</reference>
<reference evidence="2 3" key="3">
    <citation type="journal article" date="2013" name="Rice">
        <title>Improvement of the Oryza sativa Nipponbare reference genome using next generation sequence and optical map data.</title>
        <authorList>
            <person name="Kawahara Y."/>
            <person name="de la Bastide M."/>
            <person name="Hamilton J.P."/>
            <person name="Kanamori H."/>
            <person name="McCombie W.R."/>
            <person name="Ouyang S."/>
            <person name="Schwartz D.C."/>
            <person name="Tanaka T."/>
            <person name="Wu J."/>
            <person name="Zhou S."/>
            <person name="Childs K.L."/>
            <person name="Davidson R.M."/>
            <person name="Lin H."/>
            <person name="Quesada-Ocampo L."/>
            <person name="Vaillancourt B."/>
            <person name="Sakai H."/>
            <person name="Lee S.S."/>
            <person name="Kim J."/>
            <person name="Numa H."/>
            <person name="Itoh T."/>
            <person name="Buell C.R."/>
            <person name="Matsumoto T."/>
        </authorList>
    </citation>
    <scope>NUCLEOTIDE SEQUENCE [LARGE SCALE GENOMIC DNA]</scope>
    <source>
        <strain evidence="3">cv. Nipponbare</strain>
    </source>
</reference>
<feature type="compositionally biased region" description="Basic residues" evidence="1">
    <location>
        <begin position="41"/>
        <end position="52"/>
    </location>
</feature>
<name>A0A0P0W281_ORYSJ</name>
<evidence type="ECO:0000313" key="3">
    <source>
        <dbReference type="Proteomes" id="UP000059680"/>
    </source>
</evidence>
<dbReference type="Proteomes" id="UP000059680">
    <property type="component" value="Chromosome 3"/>
</dbReference>
<dbReference type="Gramene" id="Os03t0685700-01">
    <property type="protein sequence ID" value="Os03t0685700-01"/>
    <property type="gene ID" value="Os03g0685700"/>
</dbReference>
<dbReference type="PaxDb" id="39947-A0A0P0W281"/>
<gene>
    <name evidence="2" type="ordered locus">Os03g0685700</name>
    <name evidence="2" type="ORF">OSNPB_030685700</name>
</gene>
<feature type="non-terminal residue" evidence="2">
    <location>
        <position position="1"/>
    </location>
</feature>
<evidence type="ECO:0000313" key="2">
    <source>
        <dbReference type="EMBL" id="BAS85799.1"/>
    </source>
</evidence>
<organism evidence="2 3">
    <name type="scientific">Oryza sativa subsp. japonica</name>
    <name type="common">Rice</name>
    <dbReference type="NCBI Taxonomy" id="39947"/>
    <lineage>
        <taxon>Eukaryota</taxon>
        <taxon>Viridiplantae</taxon>
        <taxon>Streptophyta</taxon>
        <taxon>Embryophyta</taxon>
        <taxon>Tracheophyta</taxon>
        <taxon>Spermatophyta</taxon>
        <taxon>Magnoliopsida</taxon>
        <taxon>Liliopsida</taxon>
        <taxon>Poales</taxon>
        <taxon>Poaceae</taxon>
        <taxon>BOP clade</taxon>
        <taxon>Oryzoideae</taxon>
        <taxon>Oryzeae</taxon>
        <taxon>Oryzinae</taxon>
        <taxon>Oryza</taxon>
        <taxon>Oryza sativa</taxon>
    </lineage>
</organism>
<evidence type="ECO:0000256" key="1">
    <source>
        <dbReference type="SAM" id="MobiDB-lite"/>
    </source>
</evidence>
<proteinExistence type="predicted"/>
<keyword evidence="3" id="KW-1185">Reference proteome</keyword>
<feature type="region of interest" description="Disordered" evidence="1">
    <location>
        <begin position="30"/>
        <end position="52"/>
    </location>
</feature>
<sequence>NYSQEASLRRKTAATTAPRLEGALVAGEARAATSPAGVGHVLHRGHQRERHRRAVGAARAYQGSSGISTLSEVPRGAPQVARKKLCKSS</sequence>
<protein>
    <submittedName>
        <fullName evidence="2">Os03g0685700 protein</fullName>
    </submittedName>
</protein>
<dbReference type="AlphaFoldDB" id="A0A0P0W281"/>
<dbReference type="InParanoid" id="A0A0P0W281"/>